<organism evidence="3 4">
    <name type="scientific">Marinactinospora rubrisoli</name>
    <dbReference type="NCBI Taxonomy" id="2715399"/>
    <lineage>
        <taxon>Bacteria</taxon>
        <taxon>Bacillati</taxon>
        <taxon>Actinomycetota</taxon>
        <taxon>Actinomycetes</taxon>
        <taxon>Streptosporangiales</taxon>
        <taxon>Nocardiopsidaceae</taxon>
        <taxon>Marinactinospora</taxon>
    </lineage>
</organism>
<accession>A0ABW2KN36</accession>
<gene>
    <name evidence="3" type="ORF">ACFQRF_27150</name>
</gene>
<dbReference type="EMBL" id="JBHTBH010000021">
    <property type="protein sequence ID" value="MFC7331426.1"/>
    <property type="molecule type" value="Genomic_DNA"/>
</dbReference>
<feature type="compositionally biased region" description="Low complexity" evidence="1">
    <location>
        <begin position="40"/>
        <end position="58"/>
    </location>
</feature>
<feature type="transmembrane region" description="Helical" evidence="2">
    <location>
        <begin position="15"/>
        <end position="36"/>
    </location>
</feature>
<evidence type="ECO:0000313" key="4">
    <source>
        <dbReference type="Proteomes" id="UP001596540"/>
    </source>
</evidence>
<feature type="region of interest" description="Disordered" evidence="1">
    <location>
        <begin position="40"/>
        <end position="71"/>
    </location>
</feature>
<evidence type="ECO:0000256" key="1">
    <source>
        <dbReference type="SAM" id="MobiDB-lite"/>
    </source>
</evidence>
<keyword evidence="4" id="KW-1185">Reference proteome</keyword>
<reference evidence="4" key="1">
    <citation type="journal article" date="2019" name="Int. J. Syst. Evol. Microbiol.">
        <title>The Global Catalogue of Microorganisms (GCM) 10K type strain sequencing project: providing services to taxonomists for standard genome sequencing and annotation.</title>
        <authorList>
            <consortium name="The Broad Institute Genomics Platform"/>
            <consortium name="The Broad Institute Genome Sequencing Center for Infectious Disease"/>
            <person name="Wu L."/>
            <person name="Ma J."/>
        </authorList>
    </citation>
    <scope>NUCLEOTIDE SEQUENCE [LARGE SCALE GENOMIC DNA]</scope>
    <source>
        <strain evidence="4">CGMCC 4.7382</strain>
    </source>
</reference>
<dbReference type="Proteomes" id="UP001596540">
    <property type="component" value="Unassembled WGS sequence"/>
</dbReference>
<name>A0ABW2KN36_9ACTN</name>
<keyword evidence="2" id="KW-0812">Transmembrane</keyword>
<evidence type="ECO:0000313" key="3">
    <source>
        <dbReference type="EMBL" id="MFC7331426.1"/>
    </source>
</evidence>
<protein>
    <recommendedName>
        <fullName evidence="5">Integral membrane protein</fullName>
    </recommendedName>
</protein>
<evidence type="ECO:0000256" key="2">
    <source>
        <dbReference type="SAM" id="Phobius"/>
    </source>
</evidence>
<sequence length="250" mass="26670">MSTPSEIAARTRRTMIGLIALVVVLVVALIVTIVIATRSGSDTPAADPTSSASSSPSTPIGPDGALRLPTAGDQLDGRWPVNFDRSPEGAVAMAAAYITHDISLDPQVKAQTRLTYFSEGLGVSREGLDASMPDQIESELRAAFDTDTDLEALPRQASLSGLPVAAVYEPIDADTVDVALLINLEFYDGISRRGTQTTTWRVRAVWDESIRGGDWVMSPDWAQIEIPEIVEPGTDDFADSEWIPLGGDGS</sequence>
<keyword evidence="2" id="KW-0472">Membrane</keyword>
<dbReference type="RefSeq" id="WP_379874259.1">
    <property type="nucleotide sequence ID" value="NZ_JBHTBH010000021.1"/>
</dbReference>
<keyword evidence="2" id="KW-1133">Transmembrane helix</keyword>
<evidence type="ECO:0008006" key="5">
    <source>
        <dbReference type="Google" id="ProtNLM"/>
    </source>
</evidence>
<comment type="caution">
    <text evidence="3">The sequence shown here is derived from an EMBL/GenBank/DDBJ whole genome shotgun (WGS) entry which is preliminary data.</text>
</comment>
<proteinExistence type="predicted"/>